<comment type="caution">
    <text evidence="2">The sequence shown here is derived from an EMBL/GenBank/DDBJ whole genome shotgun (WGS) entry which is preliminary data.</text>
</comment>
<keyword evidence="2" id="KW-0808">Transferase</keyword>
<dbReference type="NCBIfam" id="TIGR01444">
    <property type="entry name" value="fkbM_fam"/>
    <property type="match status" value="1"/>
</dbReference>
<dbReference type="GO" id="GO:0032259">
    <property type="term" value="P:methylation"/>
    <property type="evidence" value="ECO:0007669"/>
    <property type="project" value="UniProtKB-KW"/>
</dbReference>
<accession>A0A7V3ZY64</accession>
<feature type="domain" description="Methyltransferase FkbM" evidence="1">
    <location>
        <begin position="112"/>
        <end position="263"/>
    </location>
</feature>
<sequence>MKVKNLYILSIIRIMLDGIPKREYPKLFYRYFKEFIEVLSGKTSLKLYLALNYPSFYKPKFREGERLKYKGFEFTVPKFINFSLEMGYIFGLLDGQYSIPECHVKAGDVVFDVGAHFGFFSYYAVQRGAKKVYAFEPNPYVFEILKKNAEMWSEKIKPYQLALSSKNGEVELFIPDDELSGVSTILQNRQNKYKKSVKVKTTTIDEFVRNNGIERVDFIKIDAEGAEREIIKGAKETIKKFKPRMAIAAYHLPDDKKVIPELILSIRDDYKYKLVNKGEEDLFFF</sequence>
<dbReference type="InterPro" id="IPR052514">
    <property type="entry name" value="SAM-dependent_MTase"/>
</dbReference>
<name>A0A7V3ZY64_UNCW3</name>
<dbReference type="AlphaFoldDB" id="A0A7V3ZY64"/>
<dbReference type="GO" id="GO:0008168">
    <property type="term" value="F:methyltransferase activity"/>
    <property type="evidence" value="ECO:0007669"/>
    <property type="project" value="UniProtKB-KW"/>
</dbReference>
<dbReference type="EMBL" id="DTDJ01000038">
    <property type="protein sequence ID" value="HGL17853.1"/>
    <property type="molecule type" value="Genomic_DNA"/>
</dbReference>
<gene>
    <name evidence="2" type="ORF">ENU66_05975</name>
</gene>
<dbReference type="InterPro" id="IPR029063">
    <property type="entry name" value="SAM-dependent_MTases_sf"/>
</dbReference>
<dbReference type="SUPFAM" id="SSF53335">
    <property type="entry name" value="S-adenosyl-L-methionine-dependent methyltransferases"/>
    <property type="match status" value="1"/>
</dbReference>
<organism evidence="2">
    <name type="scientific">candidate division WOR-3 bacterium</name>
    <dbReference type="NCBI Taxonomy" id="2052148"/>
    <lineage>
        <taxon>Bacteria</taxon>
        <taxon>Bacteria division WOR-3</taxon>
    </lineage>
</organism>
<evidence type="ECO:0000259" key="1">
    <source>
        <dbReference type="Pfam" id="PF05050"/>
    </source>
</evidence>
<dbReference type="PANTHER" id="PTHR34203:SF15">
    <property type="entry name" value="SLL1173 PROTEIN"/>
    <property type="match status" value="1"/>
</dbReference>
<evidence type="ECO:0000313" key="2">
    <source>
        <dbReference type="EMBL" id="HGL17853.1"/>
    </source>
</evidence>
<dbReference type="PANTHER" id="PTHR34203">
    <property type="entry name" value="METHYLTRANSFERASE, FKBM FAMILY PROTEIN"/>
    <property type="match status" value="1"/>
</dbReference>
<proteinExistence type="predicted"/>
<keyword evidence="2" id="KW-0489">Methyltransferase</keyword>
<dbReference type="Pfam" id="PF05050">
    <property type="entry name" value="Methyltransf_21"/>
    <property type="match status" value="1"/>
</dbReference>
<reference evidence="2" key="1">
    <citation type="journal article" date="2020" name="mSystems">
        <title>Genome- and Community-Level Interaction Insights into Carbon Utilization and Element Cycling Functions of Hydrothermarchaeota in Hydrothermal Sediment.</title>
        <authorList>
            <person name="Zhou Z."/>
            <person name="Liu Y."/>
            <person name="Xu W."/>
            <person name="Pan J."/>
            <person name="Luo Z.H."/>
            <person name="Li M."/>
        </authorList>
    </citation>
    <scope>NUCLEOTIDE SEQUENCE [LARGE SCALE GENOMIC DNA]</scope>
    <source>
        <strain evidence="2">SpSt-69</strain>
    </source>
</reference>
<dbReference type="Gene3D" id="3.40.50.150">
    <property type="entry name" value="Vaccinia Virus protein VP39"/>
    <property type="match status" value="1"/>
</dbReference>
<protein>
    <submittedName>
        <fullName evidence="2">FkbM family methyltransferase</fullName>
    </submittedName>
</protein>
<dbReference type="InterPro" id="IPR006342">
    <property type="entry name" value="FkbM_mtfrase"/>
</dbReference>
<dbReference type="CDD" id="cd02440">
    <property type="entry name" value="AdoMet_MTases"/>
    <property type="match status" value="1"/>
</dbReference>